<dbReference type="InterPro" id="IPR029069">
    <property type="entry name" value="HotDog_dom_sf"/>
</dbReference>
<dbReference type="PANTHER" id="PTHR30272:SF1">
    <property type="entry name" value="3-HYDROXYACYL-[ACYL-CARRIER-PROTEIN] DEHYDRATASE"/>
    <property type="match status" value="1"/>
</dbReference>
<gene>
    <name evidence="2" type="primary">fabZ_3</name>
    <name evidence="2" type="ORF">Pr1d_52720</name>
</gene>
<keyword evidence="3" id="KW-1185">Reference proteome</keyword>
<accession>A0A5B9QGK9</accession>
<dbReference type="Proteomes" id="UP000323917">
    <property type="component" value="Chromosome"/>
</dbReference>
<dbReference type="RefSeq" id="WP_148076091.1">
    <property type="nucleotide sequence ID" value="NZ_CP042913.1"/>
</dbReference>
<dbReference type="EMBL" id="CP042913">
    <property type="protein sequence ID" value="QEG37924.1"/>
    <property type="molecule type" value="Genomic_DNA"/>
</dbReference>
<dbReference type="EC" id="4.2.1.59" evidence="2"/>
<name>A0A5B9QGK9_9BACT</name>
<dbReference type="OrthoDB" id="270809at2"/>
<dbReference type="SUPFAM" id="SSF54637">
    <property type="entry name" value="Thioesterase/thiol ester dehydrase-isomerase"/>
    <property type="match status" value="1"/>
</dbReference>
<dbReference type="PANTHER" id="PTHR30272">
    <property type="entry name" value="3-HYDROXYACYL-[ACYL-CARRIER-PROTEIN] DEHYDRATASE"/>
    <property type="match status" value="1"/>
</dbReference>
<dbReference type="GO" id="GO:0019171">
    <property type="term" value="F:(3R)-hydroxyacyl-[acyl-carrier-protein] dehydratase activity"/>
    <property type="evidence" value="ECO:0007669"/>
    <property type="project" value="UniProtKB-EC"/>
</dbReference>
<keyword evidence="1 2" id="KW-0456">Lyase</keyword>
<evidence type="ECO:0000313" key="3">
    <source>
        <dbReference type="Proteomes" id="UP000323917"/>
    </source>
</evidence>
<dbReference type="Pfam" id="PF07977">
    <property type="entry name" value="FabA"/>
    <property type="match status" value="1"/>
</dbReference>
<sequence>MRWFWIDRFTEFVCDSHATAVKGVSLAEPHMHEHIVGYPIMPNSLVTEGIAQAGGLLVSEHYGFSELVVLAKLSKVSFHSYVRNGETLTYRVTVDALRRDGAVVSATGHVGDRLHAEAQLFFARLDESNDVTGGAPLFRPRDLRHWLQLVGVFEVGVRQDGTRIRESEYPLVETSPVV</sequence>
<evidence type="ECO:0000313" key="2">
    <source>
        <dbReference type="EMBL" id="QEG37924.1"/>
    </source>
</evidence>
<dbReference type="Gene3D" id="3.10.129.10">
    <property type="entry name" value="Hotdog Thioesterase"/>
    <property type="match status" value="1"/>
</dbReference>
<dbReference type="KEGG" id="bgok:Pr1d_52720"/>
<proteinExistence type="predicted"/>
<protein>
    <submittedName>
        <fullName evidence="2">3-hydroxyacyl-[acyl-carrier-protein] dehydratase FabZ</fullName>
        <ecNumber evidence="2">4.2.1.59</ecNumber>
    </submittedName>
</protein>
<evidence type="ECO:0000256" key="1">
    <source>
        <dbReference type="ARBA" id="ARBA00023239"/>
    </source>
</evidence>
<reference evidence="2 3" key="1">
    <citation type="submission" date="2019-08" db="EMBL/GenBank/DDBJ databases">
        <title>Deep-cultivation of Planctomycetes and their phenomic and genomic characterization uncovers novel biology.</title>
        <authorList>
            <person name="Wiegand S."/>
            <person name="Jogler M."/>
            <person name="Boedeker C."/>
            <person name="Pinto D."/>
            <person name="Vollmers J."/>
            <person name="Rivas-Marin E."/>
            <person name="Kohn T."/>
            <person name="Peeters S.H."/>
            <person name="Heuer A."/>
            <person name="Rast P."/>
            <person name="Oberbeckmann S."/>
            <person name="Bunk B."/>
            <person name="Jeske O."/>
            <person name="Meyerdierks A."/>
            <person name="Storesund J.E."/>
            <person name="Kallscheuer N."/>
            <person name="Luecker S."/>
            <person name="Lage O.M."/>
            <person name="Pohl T."/>
            <person name="Merkel B.J."/>
            <person name="Hornburger P."/>
            <person name="Mueller R.-W."/>
            <person name="Bruemmer F."/>
            <person name="Labrenz M."/>
            <person name="Spormann A.M."/>
            <person name="Op den Camp H."/>
            <person name="Overmann J."/>
            <person name="Amann R."/>
            <person name="Jetten M.S.M."/>
            <person name="Mascher T."/>
            <person name="Medema M.H."/>
            <person name="Devos D.P."/>
            <person name="Kaster A.-K."/>
            <person name="Ovreas L."/>
            <person name="Rohde M."/>
            <person name="Galperin M.Y."/>
            <person name="Jogler C."/>
        </authorList>
    </citation>
    <scope>NUCLEOTIDE SEQUENCE [LARGE SCALE GENOMIC DNA]</scope>
    <source>
        <strain evidence="2 3">Pr1d</strain>
    </source>
</reference>
<organism evidence="2 3">
    <name type="scientific">Bythopirellula goksoeyrii</name>
    <dbReference type="NCBI Taxonomy" id="1400387"/>
    <lineage>
        <taxon>Bacteria</taxon>
        <taxon>Pseudomonadati</taxon>
        <taxon>Planctomycetota</taxon>
        <taxon>Planctomycetia</taxon>
        <taxon>Pirellulales</taxon>
        <taxon>Lacipirellulaceae</taxon>
        <taxon>Bythopirellula</taxon>
    </lineage>
</organism>
<dbReference type="AlphaFoldDB" id="A0A5B9QGK9"/>
<dbReference type="InterPro" id="IPR013114">
    <property type="entry name" value="FabA_FabZ"/>
</dbReference>